<evidence type="ECO:0008006" key="3">
    <source>
        <dbReference type="Google" id="ProtNLM"/>
    </source>
</evidence>
<name>A0ABR5AM81_9BACL</name>
<keyword evidence="2" id="KW-1185">Reference proteome</keyword>
<gene>
    <name evidence="1" type="ORF">SD70_02700</name>
</gene>
<reference evidence="1 2" key="1">
    <citation type="submission" date="2014-12" db="EMBL/GenBank/DDBJ databases">
        <title>Draft genome sequence of Paenibacillus kamchatkensis strain B-2647.</title>
        <authorList>
            <person name="Karlyshev A.V."/>
            <person name="Kudryashova E.B."/>
        </authorList>
    </citation>
    <scope>NUCLEOTIDE SEQUENCE [LARGE SCALE GENOMIC DNA]</scope>
    <source>
        <strain evidence="1 2">VKM B-2647</strain>
    </source>
</reference>
<dbReference type="Proteomes" id="UP000031967">
    <property type="component" value="Unassembled WGS sequence"/>
</dbReference>
<dbReference type="EMBL" id="JXAK01000003">
    <property type="protein sequence ID" value="KIL42109.1"/>
    <property type="molecule type" value="Genomic_DNA"/>
</dbReference>
<proteinExistence type="predicted"/>
<protein>
    <recommendedName>
        <fullName evidence="3">YolD-like family protein</fullName>
    </recommendedName>
</protein>
<organism evidence="1 2">
    <name type="scientific">Gordoniibacillus kamchatkensis</name>
    <dbReference type="NCBI Taxonomy" id="1590651"/>
    <lineage>
        <taxon>Bacteria</taxon>
        <taxon>Bacillati</taxon>
        <taxon>Bacillota</taxon>
        <taxon>Bacilli</taxon>
        <taxon>Bacillales</taxon>
        <taxon>Paenibacillaceae</taxon>
        <taxon>Gordoniibacillus</taxon>
    </lineage>
</organism>
<dbReference type="InterPro" id="IPR014962">
    <property type="entry name" value="YolD"/>
</dbReference>
<evidence type="ECO:0000313" key="2">
    <source>
        <dbReference type="Proteomes" id="UP000031967"/>
    </source>
</evidence>
<evidence type="ECO:0000313" key="1">
    <source>
        <dbReference type="EMBL" id="KIL42109.1"/>
    </source>
</evidence>
<dbReference type="RefSeq" id="WP_041045421.1">
    <property type="nucleotide sequence ID" value="NZ_JXAK01000003.1"/>
</dbReference>
<comment type="caution">
    <text evidence="1">The sequence shown here is derived from an EMBL/GenBank/DDBJ whole genome shotgun (WGS) entry which is preliminary data.</text>
</comment>
<accession>A0ABR5AM81</accession>
<dbReference type="Pfam" id="PF08863">
    <property type="entry name" value="YolD"/>
    <property type="match status" value="1"/>
</dbReference>
<sequence>MGKKLEGNGRWGTRFILPEYQEGFQNLKRMQERHERPILGEDERDEINRAILESVHTGRRLMLTIYDPFQDYELAGIVTKLDQQMRRIKIEHGEEVTWVPFEDVLKALVED</sequence>